<feature type="domain" description="SLH" evidence="2">
    <location>
        <begin position="1115"/>
        <end position="1174"/>
    </location>
</feature>
<keyword evidence="1" id="KW-0732">Signal</keyword>
<keyword evidence="4" id="KW-1185">Reference proteome</keyword>
<dbReference type="Pfam" id="PF00395">
    <property type="entry name" value="SLH"/>
    <property type="match status" value="3"/>
</dbReference>
<dbReference type="InterPro" id="IPR011801">
    <property type="entry name" value="Swm_rep_I_cyn"/>
</dbReference>
<dbReference type="InterPro" id="IPR001119">
    <property type="entry name" value="SLH_dom"/>
</dbReference>
<organism evidence="3 4">
    <name type="scientific">Paenibacillus sediminis</name>
    <dbReference type="NCBI Taxonomy" id="664909"/>
    <lineage>
        <taxon>Bacteria</taxon>
        <taxon>Bacillati</taxon>
        <taxon>Bacillota</taxon>
        <taxon>Bacilli</taxon>
        <taxon>Bacillales</taxon>
        <taxon>Paenibacillaceae</taxon>
        <taxon>Paenibacillus</taxon>
    </lineage>
</organism>
<dbReference type="PROSITE" id="PS51272">
    <property type="entry name" value="SLH"/>
    <property type="match status" value="3"/>
</dbReference>
<feature type="domain" description="SLH" evidence="2">
    <location>
        <begin position="1179"/>
        <end position="1239"/>
    </location>
</feature>
<accession>A0ABS4H2A9</accession>
<evidence type="ECO:0000313" key="3">
    <source>
        <dbReference type="EMBL" id="MBP1936673.1"/>
    </source>
</evidence>
<evidence type="ECO:0000259" key="2">
    <source>
        <dbReference type="PROSITE" id="PS51272"/>
    </source>
</evidence>
<proteinExistence type="predicted"/>
<name>A0ABS4H2A9_9BACL</name>
<dbReference type="Pfam" id="PF13205">
    <property type="entry name" value="Big_5"/>
    <property type="match status" value="4"/>
</dbReference>
<dbReference type="InterPro" id="IPR051465">
    <property type="entry name" value="Cell_Envelope_Struct_Comp"/>
</dbReference>
<evidence type="ECO:0000313" key="4">
    <source>
        <dbReference type="Proteomes" id="UP001519273"/>
    </source>
</evidence>
<comment type="caution">
    <text evidence="3">The sequence shown here is derived from an EMBL/GenBank/DDBJ whole genome shotgun (WGS) entry which is preliminary data.</text>
</comment>
<dbReference type="EMBL" id="JAGGKP010000002">
    <property type="protein sequence ID" value="MBP1936673.1"/>
    <property type="molecule type" value="Genomic_DNA"/>
</dbReference>
<dbReference type="Pfam" id="PF13753">
    <property type="entry name" value="SWM_repeat"/>
    <property type="match status" value="3"/>
</dbReference>
<gene>
    <name evidence="3" type="ORF">J2Z20_001554</name>
</gene>
<dbReference type="PANTHER" id="PTHR43308:SF5">
    <property type="entry name" value="S-LAYER PROTEIN _ PEPTIDOGLYCAN ENDO-BETA-N-ACETYLGLUCOSAMINIDASE"/>
    <property type="match status" value="1"/>
</dbReference>
<evidence type="ECO:0000256" key="1">
    <source>
        <dbReference type="ARBA" id="ARBA00022729"/>
    </source>
</evidence>
<dbReference type="InterPro" id="IPR014755">
    <property type="entry name" value="Cu-Rt/internalin_Ig-like"/>
</dbReference>
<sequence length="1239" mass="132600">MKKKLSFWLALILILEIVLGVAPISYAASSSLVQATTPLDGATGVALNSPIDITFKEAVHIGAGQILVLDKTNRDNIRTIEQIDVTDASKVSLDPSGLKATITLSAALTSNTIYEIQLPDGAFIGNVSGNNSAAYKWTFTTVGDNAVPTVIQYTPAASATGVALNDPLKIQFSEPVVKGTGSIRLKRVSDNNETTIDVAANNVTIDSNPASVTISNLQLQAGTRYYVLMDPGVFTDVEGNPFAGISAADTWTFTTAGGAATSIQSKSPQSGTLGVAKTTKLQLNFNRNVYPANGSIVIYKSNGGQLVKSIPVTSTQVTGGGTPVITIDPGVTFEENTQYYVTVSDTAFVDDGANPVAGITSTSGWTFTIAGSASPLTISSLSPSDGSTNVPLNSELVITFNREVQSGTGTVQVKKAGTNVITPSTISVTASNQKEVRVKFPSGLDPDSTYVVDIVKDTFKDQLGNTYAGLSGSTSWSFRTVTSDRQPPVLQSAQMINNTTIRLAYNELLDSSVALLASSFSVTVNNEARNVSSAMVSGDSVYIYLDPGVAVGQDIKISYSAGIRAVQDLGKNMAASFAQKQVTNSIDSVLPKPKDGYVSGNTLYLYFNNTLASPSPYAYTQFTVSADGVNRNIKSISQTGSTIILYLDSSVTNGQIVKVSYNPGSNPIQDNRGLNISAFTDYFVRNANDTKAPEFTGAEGSDKKVILTYNEALKTDYVPMKSQFSVLVNNLPVYVTEVLIQDNKVSLTLATTLTSTTNNTVTISYVPGTGTSRLVDLNYNSAGYINLQPVNLSGSNLIPVQNTTNMPGQTTGYLGTLDRSEFGTQMAILKSDAAAVSADQSRYGVPVHKYTIDPSKLKSAYDYVLTNNTGAKAVVFEVPASESAADVSVPLKSLEDTYYRDNGTSFAVRHGDAVYYLPLKKVKFSDVAKGFNTNSSAVNLLIRIERLSPNSSITFRDQLTKSGGQFITDPIEFYVAADATYPSYQKMDLNLLGDYYVRTQKSVPSSKSALVRFDGSVGQIAYVPTTIENAGSYNILHGKTNGNWTVAAVSNNKYFGDIDKHWAQDAISELAAKYIVEGHTEQGFEPNKNITRAEFATYMAKALGLSGDQYTARRFRDIPYASPVGSYIGAAAKAGIVSGNTDATFKPNSYITREQMAVMMVRAMEYTGYTTYLSDSPGNTLRAFKDRSKIQYPDVIAKAFKEGIIQGVSKNTFQPKGNVTRAQAAVMIKRTLEKIGYLG</sequence>
<dbReference type="InterPro" id="IPR028059">
    <property type="entry name" value="SWM_rpt"/>
</dbReference>
<feature type="domain" description="SLH" evidence="2">
    <location>
        <begin position="1050"/>
        <end position="1113"/>
    </location>
</feature>
<dbReference type="Proteomes" id="UP001519273">
    <property type="component" value="Unassembled WGS sequence"/>
</dbReference>
<dbReference type="InterPro" id="IPR032812">
    <property type="entry name" value="SbsA_Ig"/>
</dbReference>
<dbReference type="PANTHER" id="PTHR43308">
    <property type="entry name" value="OUTER MEMBRANE PROTEIN ALPHA-RELATED"/>
    <property type="match status" value="1"/>
</dbReference>
<dbReference type="RefSeq" id="WP_209847674.1">
    <property type="nucleotide sequence ID" value="NZ_CBCRVE010000003.1"/>
</dbReference>
<dbReference type="NCBIfam" id="TIGR02059">
    <property type="entry name" value="swm_rep_I"/>
    <property type="match status" value="3"/>
</dbReference>
<protein>
    <submittedName>
        <fullName evidence="3">Repeat protein (TIGR02059 family)</fullName>
    </submittedName>
</protein>
<reference evidence="3 4" key="1">
    <citation type="submission" date="2021-03" db="EMBL/GenBank/DDBJ databases">
        <title>Genomic Encyclopedia of Type Strains, Phase IV (KMG-IV): sequencing the most valuable type-strain genomes for metagenomic binning, comparative biology and taxonomic classification.</title>
        <authorList>
            <person name="Goeker M."/>
        </authorList>
    </citation>
    <scope>NUCLEOTIDE SEQUENCE [LARGE SCALE GENOMIC DNA]</scope>
    <source>
        <strain evidence="3 4">DSM 23491</strain>
    </source>
</reference>
<dbReference type="Gene3D" id="2.60.40.1220">
    <property type="match status" value="3"/>
</dbReference>